<organism evidence="6 7">
    <name type="scientific">Bradyrhizobium erythrophlei</name>
    <dbReference type="NCBI Taxonomy" id="1437360"/>
    <lineage>
        <taxon>Bacteria</taxon>
        <taxon>Pseudomonadati</taxon>
        <taxon>Pseudomonadota</taxon>
        <taxon>Alphaproteobacteria</taxon>
        <taxon>Hyphomicrobiales</taxon>
        <taxon>Nitrobacteraceae</taxon>
        <taxon>Bradyrhizobium</taxon>
    </lineage>
</organism>
<feature type="compositionally biased region" description="Low complexity" evidence="5">
    <location>
        <begin position="44"/>
        <end position="54"/>
    </location>
</feature>
<keyword evidence="2" id="KW-0812">Transmembrane</keyword>
<comment type="subcellular location">
    <subcellularLocation>
        <location evidence="1">Cell membrane</location>
        <topology evidence="1">Multi-pass membrane protein</topology>
    </subcellularLocation>
</comment>
<proteinExistence type="predicted"/>
<evidence type="ECO:0000256" key="5">
    <source>
        <dbReference type="SAM" id="MobiDB-lite"/>
    </source>
</evidence>
<evidence type="ECO:0000313" key="7">
    <source>
        <dbReference type="Proteomes" id="UP000190675"/>
    </source>
</evidence>
<keyword evidence="4" id="KW-0472">Membrane</keyword>
<evidence type="ECO:0000256" key="1">
    <source>
        <dbReference type="ARBA" id="ARBA00004651"/>
    </source>
</evidence>
<feature type="region of interest" description="Disordered" evidence="5">
    <location>
        <begin position="44"/>
        <end position="69"/>
    </location>
</feature>
<dbReference type="SUPFAM" id="SSF90123">
    <property type="entry name" value="ABC transporter transmembrane region"/>
    <property type="match status" value="1"/>
</dbReference>
<dbReference type="EMBL" id="LT670818">
    <property type="protein sequence ID" value="SHH09135.1"/>
    <property type="molecule type" value="Genomic_DNA"/>
</dbReference>
<accession>A0A1M5Q4W4</accession>
<dbReference type="Gene3D" id="1.20.1560.10">
    <property type="entry name" value="ABC transporter type 1, transmembrane domain"/>
    <property type="match status" value="1"/>
</dbReference>
<dbReference type="GO" id="GO:0005524">
    <property type="term" value="F:ATP binding"/>
    <property type="evidence" value="ECO:0007669"/>
    <property type="project" value="InterPro"/>
</dbReference>
<dbReference type="GO" id="GO:0005886">
    <property type="term" value="C:plasma membrane"/>
    <property type="evidence" value="ECO:0007669"/>
    <property type="project" value="UniProtKB-SubCell"/>
</dbReference>
<evidence type="ECO:0000313" key="6">
    <source>
        <dbReference type="EMBL" id="SHH09135.1"/>
    </source>
</evidence>
<keyword evidence="3" id="KW-1133">Transmembrane helix</keyword>
<protein>
    <submittedName>
        <fullName evidence="6">Uncharacterized protein</fullName>
    </submittedName>
</protein>
<gene>
    <name evidence="6" type="ORF">SAMN05444169_5690</name>
</gene>
<dbReference type="Proteomes" id="UP000190675">
    <property type="component" value="Chromosome I"/>
</dbReference>
<evidence type="ECO:0000256" key="2">
    <source>
        <dbReference type="ARBA" id="ARBA00022692"/>
    </source>
</evidence>
<dbReference type="InterPro" id="IPR036640">
    <property type="entry name" value="ABC1_TM_sf"/>
</dbReference>
<name>A0A1M5Q4W4_9BRAD</name>
<dbReference type="AlphaFoldDB" id="A0A1M5Q4W4"/>
<evidence type="ECO:0000256" key="3">
    <source>
        <dbReference type="ARBA" id="ARBA00022989"/>
    </source>
</evidence>
<evidence type="ECO:0000256" key="4">
    <source>
        <dbReference type="ARBA" id="ARBA00023136"/>
    </source>
</evidence>
<sequence>MYAAFAVAGLGQLSKIWGEVSATSGAAERLFDILNVEPEITAPASPRALPAPSRGDVSETGLPWLATPH</sequence>
<reference evidence="6 7" key="1">
    <citation type="submission" date="2016-11" db="EMBL/GenBank/DDBJ databases">
        <authorList>
            <person name="Jaros S."/>
            <person name="Januszkiewicz K."/>
            <person name="Wedrychowicz H."/>
        </authorList>
    </citation>
    <scope>NUCLEOTIDE SEQUENCE [LARGE SCALE GENOMIC DNA]</scope>
    <source>
        <strain evidence="6 7">GAS242</strain>
    </source>
</reference>